<proteinExistence type="predicted"/>
<dbReference type="Proteomes" id="UP000009273">
    <property type="component" value="Segment"/>
</dbReference>
<name>G3MAN4_9CAUD</name>
<evidence type="ECO:0000313" key="2">
    <source>
        <dbReference type="Proteomes" id="UP000009273"/>
    </source>
</evidence>
<evidence type="ECO:0000313" key="1">
    <source>
        <dbReference type="EMBL" id="AEO93751.1"/>
    </source>
</evidence>
<dbReference type="RefSeq" id="YP_009015796.1">
    <property type="nucleotide sequence ID" value="NC_023719.1"/>
</dbReference>
<protein>
    <submittedName>
        <fullName evidence="1">Gp493</fullName>
    </submittedName>
</protein>
<dbReference type="EMBL" id="JN638751">
    <property type="protein sequence ID" value="AEO93751.1"/>
    <property type="molecule type" value="Genomic_DNA"/>
</dbReference>
<organism evidence="1 2">
    <name type="scientific">Bacillus phage G</name>
    <dbReference type="NCBI Taxonomy" id="2884420"/>
    <lineage>
        <taxon>Viruses</taxon>
        <taxon>Duplodnaviria</taxon>
        <taxon>Heunggongvirae</taxon>
        <taxon>Uroviricota</taxon>
        <taxon>Caudoviricetes</taxon>
        <taxon>Donellivirus</taxon>
        <taxon>Donellivirus gee</taxon>
    </lineage>
</organism>
<keyword evidence="2" id="KW-1185">Reference proteome</keyword>
<dbReference type="GeneID" id="18563707"/>
<gene>
    <name evidence="1" type="primary">493</name>
    <name evidence="1" type="ORF">G_493</name>
</gene>
<reference evidence="1 2" key="1">
    <citation type="submission" date="2011-09" db="EMBL/GenBank/DDBJ databases">
        <authorList>
            <person name="Pope W.H."/>
            <person name="Pedulla M.L."/>
            <person name="Ford M.E."/>
            <person name="Peebles C.L."/>
            <person name="Hatfull G.H."/>
            <person name="Hendrix R.W."/>
        </authorList>
    </citation>
    <scope>NUCLEOTIDE SEQUENCE [LARGE SCALE GENOMIC DNA]</scope>
    <source>
        <strain evidence="1">G</strain>
    </source>
</reference>
<dbReference type="KEGG" id="vg:18563707"/>
<accession>G3MAN4</accession>
<sequence length="155" mass="18010">MIDIKLSDKRSREYLDKFNDFFVAVSMCDKRETRMVDDKRCRYSVKHSKLALVESIYDFTIYFGSAGLDSICLTLVEDNNGKFIKTKIEARCFDPRKPINRDELLKLVFESGIDKENMKTQFTDAGINKVELSLNEDVVFTDVLQSLYEGMIRGY</sequence>